<protein>
    <submittedName>
        <fullName evidence="7">AI-2E family transporter</fullName>
    </submittedName>
</protein>
<proteinExistence type="inferred from homology"/>
<name>A0A3E3A9Y6_9FIRM</name>
<evidence type="ECO:0000256" key="3">
    <source>
        <dbReference type="ARBA" id="ARBA00022692"/>
    </source>
</evidence>
<feature type="transmembrane region" description="Helical" evidence="6">
    <location>
        <begin position="165"/>
        <end position="184"/>
    </location>
</feature>
<comment type="subcellular location">
    <subcellularLocation>
        <location evidence="1">Membrane</location>
        <topology evidence="1">Multi-pass membrane protein</topology>
    </subcellularLocation>
</comment>
<evidence type="ECO:0000313" key="8">
    <source>
        <dbReference type="Proteomes" id="UP000261032"/>
    </source>
</evidence>
<dbReference type="RefSeq" id="WP_003538042.1">
    <property type="nucleotide sequence ID" value="NZ_AP031443.1"/>
</dbReference>
<evidence type="ECO:0000256" key="5">
    <source>
        <dbReference type="ARBA" id="ARBA00023136"/>
    </source>
</evidence>
<feature type="transmembrane region" description="Helical" evidence="6">
    <location>
        <begin position="246"/>
        <end position="270"/>
    </location>
</feature>
<sequence length="360" mass="40473">MEFLKALFKIISSKKITHTLLNVMIVLVILLLIIATGDLWYGVLSAIWLVSKPFIVGFTIAFVLNPLINYIEKYVTKRSIAVTMVYLAAFAILTLLISLAVPMIYESISEMFPAFYSGLGEIGVFVKENFNYDISSLMRHIQNIVNAFFKDSVVLDTTIDVLNQVMINVTNFLIYIILAIYMSSNFKNIRSHIRNITYRIDKTLPIYLREIDSSLVQYVKAFFIGAIAQAITTMLMYLAIGHPNWLILGFVSGASSIIPYVGPIVANCLGLITSLGMGTTTIVILFILIFIQSTIMSYVITPRIYSSRIDLSIMWVLFGILSGSSLFGIWGMVIAMPLLVSAKITFQVYKENHQNEKLME</sequence>
<evidence type="ECO:0000256" key="1">
    <source>
        <dbReference type="ARBA" id="ARBA00004141"/>
    </source>
</evidence>
<evidence type="ECO:0000313" key="7">
    <source>
        <dbReference type="EMBL" id="RGD78939.1"/>
    </source>
</evidence>
<comment type="similarity">
    <text evidence="2">Belongs to the autoinducer-2 exporter (AI-2E) (TC 2.A.86) family.</text>
</comment>
<dbReference type="Pfam" id="PF01594">
    <property type="entry name" value="AI-2E_transport"/>
    <property type="match status" value="1"/>
</dbReference>
<evidence type="ECO:0000256" key="6">
    <source>
        <dbReference type="SAM" id="Phobius"/>
    </source>
</evidence>
<feature type="transmembrane region" description="Helical" evidence="6">
    <location>
        <begin position="313"/>
        <end position="340"/>
    </location>
</feature>
<feature type="transmembrane region" description="Helical" evidence="6">
    <location>
        <begin position="20"/>
        <end position="41"/>
    </location>
</feature>
<evidence type="ECO:0000256" key="2">
    <source>
        <dbReference type="ARBA" id="ARBA00009773"/>
    </source>
</evidence>
<gene>
    <name evidence="7" type="ORF">DXB93_16705</name>
</gene>
<organism evidence="7 8">
    <name type="scientific">Thomasclavelia ramosa</name>
    <dbReference type="NCBI Taxonomy" id="1547"/>
    <lineage>
        <taxon>Bacteria</taxon>
        <taxon>Bacillati</taxon>
        <taxon>Bacillota</taxon>
        <taxon>Erysipelotrichia</taxon>
        <taxon>Erysipelotrichales</taxon>
        <taxon>Coprobacillaceae</taxon>
        <taxon>Thomasclavelia</taxon>
    </lineage>
</organism>
<comment type="caution">
    <text evidence="7">The sequence shown here is derived from an EMBL/GenBank/DDBJ whole genome shotgun (WGS) entry which is preliminary data.</text>
</comment>
<dbReference type="GO" id="GO:0016020">
    <property type="term" value="C:membrane"/>
    <property type="evidence" value="ECO:0007669"/>
    <property type="project" value="UniProtKB-SubCell"/>
</dbReference>
<feature type="transmembrane region" description="Helical" evidence="6">
    <location>
        <begin position="47"/>
        <end position="68"/>
    </location>
</feature>
<keyword evidence="3 6" id="KW-0812">Transmembrane</keyword>
<feature type="transmembrane region" description="Helical" evidence="6">
    <location>
        <begin position="218"/>
        <end position="240"/>
    </location>
</feature>
<feature type="transmembrane region" description="Helical" evidence="6">
    <location>
        <begin position="282"/>
        <end position="301"/>
    </location>
</feature>
<dbReference type="Proteomes" id="UP000261032">
    <property type="component" value="Unassembled WGS sequence"/>
</dbReference>
<dbReference type="AlphaFoldDB" id="A0A3E3A9Y6"/>
<feature type="transmembrane region" description="Helical" evidence="6">
    <location>
        <begin position="80"/>
        <end position="105"/>
    </location>
</feature>
<dbReference type="GO" id="GO:0055085">
    <property type="term" value="P:transmembrane transport"/>
    <property type="evidence" value="ECO:0007669"/>
    <property type="project" value="TreeGrafter"/>
</dbReference>
<keyword evidence="5 6" id="KW-0472">Membrane</keyword>
<evidence type="ECO:0000256" key="4">
    <source>
        <dbReference type="ARBA" id="ARBA00022989"/>
    </source>
</evidence>
<dbReference type="PANTHER" id="PTHR21716:SF62">
    <property type="entry name" value="TRANSPORT PROTEIN YDBI-RELATED"/>
    <property type="match status" value="1"/>
</dbReference>
<dbReference type="PANTHER" id="PTHR21716">
    <property type="entry name" value="TRANSMEMBRANE PROTEIN"/>
    <property type="match status" value="1"/>
</dbReference>
<dbReference type="EMBL" id="QUSL01000041">
    <property type="protein sequence ID" value="RGD78939.1"/>
    <property type="molecule type" value="Genomic_DNA"/>
</dbReference>
<dbReference type="InterPro" id="IPR002549">
    <property type="entry name" value="AI-2E-like"/>
</dbReference>
<reference evidence="7 8" key="1">
    <citation type="submission" date="2018-08" db="EMBL/GenBank/DDBJ databases">
        <title>A genome reference for cultivated species of the human gut microbiota.</title>
        <authorList>
            <person name="Zou Y."/>
            <person name="Xue W."/>
            <person name="Luo G."/>
        </authorList>
    </citation>
    <scope>NUCLEOTIDE SEQUENCE [LARGE SCALE GENOMIC DNA]</scope>
    <source>
        <strain evidence="7 8">OM06-4</strain>
    </source>
</reference>
<accession>A0A3E3A9Y6</accession>
<keyword evidence="4 6" id="KW-1133">Transmembrane helix</keyword>